<dbReference type="EMBL" id="AAQJ02000001">
    <property type="protein sequence ID" value="EDP45952.1"/>
    <property type="molecule type" value="Genomic_DNA"/>
</dbReference>
<name>A8PMP4_9COXI</name>
<accession>A8PMP4</accession>
<comment type="caution">
    <text evidence="1">The sequence shown here is derived from an EMBL/GenBank/DDBJ whole genome shotgun (WGS) entry which is preliminary data.</text>
</comment>
<evidence type="ECO:0000313" key="2">
    <source>
        <dbReference type="Proteomes" id="UP000054075"/>
    </source>
</evidence>
<reference evidence="1" key="2">
    <citation type="submission" date="2007-10" db="EMBL/GenBank/DDBJ databases">
        <authorList>
            <person name="Myers G.S."/>
        </authorList>
    </citation>
    <scope>NUCLEOTIDE SEQUENCE [LARGE SCALE GENOMIC DNA]</scope>
</reference>
<dbReference type="Proteomes" id="UP000054075">
    <property type="component" value="Unassembled WGS sequence"/>
</dbReference>
<organism evidence="1 2">
    <name type="scientific">Rickettsiella grylli</name>
    <dbReference type="NCBI Taxonomy" id="59196"/>
    <lineage>
        <taxon>Bacteria</taxon>
        <taxon>Pseudomonadati</taxon>
        <taxon>Pseudomonadota</taxon>
        <taxon>Gammaproteobacteria</taxon>
        <taxon>Legionellales</taxon>
        <taxon>Coxiellaceae</taxon>
        <taxon>Rickettsiella</taxon>
    </lineage>
</organism>
<keyword evidence="2" id="KW-1185">Reference proteome</keyword>
<dbReference type="AlphaFoldDB" id="A8PMP4"/>
<sequence length="37" mass="4433">MLRWLGLKKMGLYTLMNVLSKRPPITLHPFFNLKEVF</sequence>
<evidence type="ECO:0000313" key="1">
    <source>
        <dbReference type="EMBL" id="EDP45952.1"/>
    </source>
</evidence>
<protein>
    <submittedName>
        <fullName evidence="1">Uncharacterized protein</fullName>
    </submittedName>
</protein>
<reference evidence="1" key="1">
    <citation type="submission" date="2006-04" db="EMBL/GenBank/DDBJ databases">
        <authorList>
            <person name="Seshadri R."/>
            <person name="Federici B.A."/>
        </authorList>
    </citation>
    <scope>NUCLEOTIDE SEQUENCE [LARGE SCALE GENOMIC DNA]</scope>
</reference>
<gene>
    <name evidence="1" type="ORF">RICGR_0790</name>
</gene>
<proteinExistence type="predicted"/>